<dbReference type="EMBL" id="QWKX01000003">
    <property type="protein sequence ID" value="RIH79748.1"/>
    <property type="molecule type" value="Genomic_DNA"/>
</dbReference>
<gene>
    <name evidence="5" type="ORF">Mcate_00185</name>
</gene>
<dbReference type="PANTHER" id="PTHR13799:SF14">
    <property type="entry name" value="GTP CYCLOHYDROLASE 1 TYPE 2 HOMOLOG"/>
    <property type="match status" value="1"/>
</dbReference>
<name>A0A399E754_9DEIN</name>
<keyword evidence="3 4" id="KW-0479">Metal-binding</keyword>
<evidence type="ECO:0000256" key="1">
    <source>
        <dbReference type="ARBA" id="ARBA00006964"/>
    </source>
</evidence>
<feature type="binding site" evidence="4">
    <location>
        <position position="218"/>
    </location>
    <ligand>
        <name>a divalent metal cation</name>
        <dbReference type="ChEBI" id="CHEBI:60240"/>
        <label>1</label>
    </ligand>
</feature>
<feature type="binding site" evidence="4">
    <location>
        <position position="222"/>
    </location>
    <ligand>
        <name>a divalent metal cation</name>
        <dbReference type="ChEBI" id="CHEBI:60240"/>
        <label>1</label>
    </ligand>
</feature>
<dbReference type="GO" id="GO:0005737">
    <property type="term" value="C:cytoplasm"/>
    <property type="evidence" value="ECO:0007669"/>
    <property type="project" value="TreeGrafter"/>
</dbReference>
<dbReference type="Proteomes" id="UP000266089">
    <property type="component" value="Unassembled WGS sequence"/>
</dbReference>
<proteinExistence type="inferred from homology"/>
<comment type="similarity">
    <text evidence="1">Belongs to the GTP cyclohydrolase I type 2/NIF3 family.</text>
</comment>
<dbReference type="OrthoDB" id="9792792at2"/>
<dbReference type="GO" id="GO:0016787">
    <property type="term" value="F:hydrolase activity"/>
    <property type="evidence" value="ECO:0007669"/>
    <property type="project" value="UniProtKB-KW"/>
</dbReference>
<evidence type="ECO:0000313" key="6">
    <source>
        <dbReference type="Proteomes" id="UP000266089"/>
    </source>
</evidence>
<dbReference type="SUPFAM" id="SSF102705">
    <property type="entry name" value="NIF3 (NGG1p interacting factor 3)-like"/>
    <property type="match status" value="1"/>
</dbReference>
<comment type="caution">
    <text evidence="5">The sequence shown here is derived from an EMBL/GenBank/DDBJ whole genome shotgun (WGS) entry which is preliminary data.</text>
</comment>
<dbReference type="Gene3D" id="3.40.1390.30">
    <property type="entry name" value="NIF3 (NGG1p interacting factor 3)-like"/>
    <property type="match status" value="2"/>
</dbReference>
<protein>
    <recommendedName>
        <fullName evidence="2">GTP cyclohydrolase 1 type 2 homolog</fullName>
    </recommendedName>
</protein>
<evidence type="ECO:0000256" key="2">
    <source>
        <dbReference type="ARBA" id="ARBA00022112"/>
    </source>
</evidence>
<dbReference type="AlphaFoldDB" id="A0A399E754"/>
<evidence type="ECO:0000313" key="5">
    <source>
        <dbReference type="EMBL" id="RIH79748.1"/>
    </source>
</evidence>
<evidence type="ECO:0000256" key="3">
    <source>
        <dbReference type="ARBA" id="ARBA00022723"/>
    </source>
</evidence>
<reference evidence="5 6" key="1">
    <citation type="submission" date="2018-08" db="EMBL/GenBank/DDBJ databases">
        <title>Meiothermus cateniformans JCM 15151 genome sequencing project.</title>
        <authorList>
            <person name="Da Costa M.S."/>
            <person name="Albuquerque L."/>
            <person name="Raposo P."/>
            <person name="Froufe H.J.C."/>
            <person name="Barroso C.S."/>
            <person name="Egas C."/>
        </authorList>
    </citation>
    <scope>NUCLEOTIDE SEQUENCE [LARGE SCALE GENOMIC DNA]</scope>
    <source>
        <strain evidence="5 6">JCM 15151</strain>
    </source>
</reference>
<dbReference type="InterPro" id="IPR002678">
    <property type="entry name" value="DUF34/NIF3"/>
</dbReference>
<dbReference type="GO" id="GO:0046872">
    <property type="term" value="F:metal ion binding"/>
    <property type="evidence" value="ECO:0007669"/>
    <property type="project" value="UniProtKB-KW"/>
</dbReference>
<accession>A0A399E754</accession>
<dbReference type="RefSeq" id="WP_027887411.1">
    <property type="nucleotide sequence ID" value="NZ_JBHSXZ010000003.1"/>
</dbReference>
<dbReference type="NCBIfam" id="TIGR00486">
    <property type="entry name" value="YbgI_SA1388"/>
    <property type="match status" value="1"/>
</dbReference>
<dbReference type="InterPro" id="IPR036069">
    <property type="entry name" value="DUF34/NIF3_sf"/>
</dbReference>
<dbReference type="FunFam" id="3.40.1390.30:FF:000001">
    <property type="entry name" value="GTP cyclohydrolase 1 type 2"/>
    <property type="match status" value="1"/>
</dbReference>
<dbReference type="PANTHER" id="PTHR13799">
    <property type="entry name" value="NGG1 INTERACTING FACTOR 3"/>
    <property type="match status" value="1"/>
</dbReference>
<dbReference type="Pfam" id="PF01784">
    <property type="entry name" value="DUF34_NIF3"/>
    <property type="match status" value="1"/>
</dbReference>
<organism evidence="5 6">
    <name type="scientific">Meiothermus taiwanensis</name>
    <dbReference type="NCBI Taxonomy" id="172827"/>
    <lineage>
        <taxon>Bacteria</taxon>
        <taxon>Thermotogati</taxon>
        <taxon>Deinococcota</taxon>
        <taxon>Deinococci</taxon>
        <taxon>Thermales</taxon>
        <taxon>Thermaceae</taxon>
        <taxon>Meiothermus</taxon>
    </lineage>
</organism>
<keyword evidence="5" id="KW-0378">Hydrolase</keyword>
<feature type="binding site" evidence="4">
    <location>
        <position position="100"/>
    </location>
    <ligand>
        <name>a divalent metal cation</name>
        <dbReference type="ChEBI" id="CHEBI:60240"/>
        <label>1</label>
    </ligand>
</feature>
<sequence length="250" mass="27534">MRRDDLVRWLDEYLKIREFKDPSLNGLQVEGREEVRRVGAAVDAAQAIFDKAAEAGVDFLITHHGLFWGQPFAIVGYQKKRLERLFSAGISLYTAHLPLDAHPEVGNNAVLARELGLQSLEPFPHPKYGHIGYIGYFAEPTPLALVEDRIGELTGMQPLVVRAGLDEVRRVGIVSGGGAGDVGLAKALGCDLFITGEPSHAHYHEPFELGLNVIYAGHYDSETFGVKALAARLEREFGLPWVFIEHPTGL</sequence>
<evidence type="ECO:0000256" key="4">
    <source>
        <dbReference type="PIRSR" id="PIRSR602678-1"/>
    </source>
</evidence>
<feature type="binding site" evidence="4">
    <location>
        <position position="63"/>
    </location>
    <ligand>
        <name>a divalent metal cation</name>
        <dbReference type="ChEBI" id="CHEBI:60240"/>
        <label>1</label>
    </ligand>
</feature>
<feature type="binding site" evidence="4">
    <location>
        <position position="64"/>
    </location>
    <ligand>
        <name>a divalent metal cation</name>
        <dbReference type="ChEBI" id="CHEBI:60240"/>
        <label>2</label>
    </ligand>
</feature>